<proteinExistence type="predicted"/>
<gene>
    <name evidence="2" type="ORF">SO694_0001623</name>
</gene>
<evidence type="ECO:0000313" key="2">
    <source>
        <dbReference type="EMBL" id="KAK7242646.1"/>
    </source>
</evidence>
<evidence type="ECO:0000256" key="1">
    <source>
        <dbReference type="SAM" id="Phobius"/>
    </source>
</evidence>
<keyword evidence="1" id="KW-0812">Transmembrane</keyword>
<comment type="caution">
    <text evidence="2">The sequence shown here is derived from an EMBL/GenBank/DDBJ whole genome shotgun (WGS) entry which is preliminary data.</text>
</comment>
<keyword evidence="3" id="KW-1185">Reference proteome</keyword>
<feature type="transmembrane region" description="Helical" evidence="1">
    <location>
        <begin position="61"/>
        <end position="81"/>
    </location>
</feature>
<keyword evidence="1" id="KW-1133">Transmembrane helix</keyword>
<sequence>MQRSWLFFHLQPLFRAPSDMQSRSSSISSRLAFRHFSFLKLHAQMFAYFFLWRLLVLDLGALLALALALLAALAPGAVGLVRGVLAHLAARDVGARAAPLGLLGRGARRRSFSSSNATFSVLVSDASRPLSTDATPFFATASAADEAAGWRCLKTSTTASTGSAFVFSLTTPPPRRR</sequence>
<dbReference type="Proteomes" id="UP001363151">
    <property type="component" value="Unassembled WGS sequence"/>
</dbReference>
<name>A0ABR1G334_AURAN</name>
<organism evidence="2 3">
    <name type="scientific">Aureococcus anophagefferens</name>
    <name type="common">Harmful bloom alga</name>
    <dbReference type="NCBI Taxonomy" id="44056"/>
    <lineage>
        <taxon>Eukaryota</taxon>
        <taxon>Sar</taxon>
        <taxon>Stramenopiles</taxon>
        <taxon>Ochrophyta</taxon>
        <taxon>Pelagophyceae</taxon>
        <taxon>Pelagomonadales</taxon>
        <taxon>Pelagomonadaceae</taxon>
        <taxon>Aureococcus</taxon>
    </lineage>
</organism>
<keyword evidence="1" id="KW-0472">Membrane</keyword>
<evidence type="ECO:0000313" key="3">
    <source>
        <dbReference type="Proteomes" id="UP001363151"/>
    </source>
</evidence>
<accession>A0ABR1G334</accession>
<dbReference type="EMBL" id="JBBJCI010000141">
    <property type="protein sequence ID" value="KAK7242646.1"/>
    <property type="molecule type" value="Genomic_DNA"/>
</dbReference>
<reference evidence="2 3" key="1">
    <citation type="submission" date="2024-03" db="EMBL/GenBank/DDBJ databases">
        <title>Aureococcus anophagefferens CCMP1851 and Kratosvirus quantuckense: Draft genome of a second virus-susceptible host strain in the model system.</title>
        <authorList>
            <person name="Chase E."/>
            <person name="Truchon A.R."/>
            <person name="Schepens W."/>
            <person name="Wilhelm S.W."/>
        </authorList>
    </citation>
    <scope>NUCLEOTIDE SEQUENCE [LARGE SCALE GENOMIC DNA]</scope>
    <source>
        <strain evidence="2 3">CCMP1851</strain>
    </source>
</reference>
<protein>
    <submittedName>
        <fullName evidence="2">Uncharacterized protein</fullName>
    </submittedName>
</protein>